<name>A0ABN3D938_9MICO</name>
<evidence type="ECO:0000313" key="2">
    <source>
        <dbReference type="Proteomes" id="UP001500929"/>
    </source>
</evidence>
<comment type="caution">
    <text evidence="1">The sequence shown here is derived from an EMBL/GenBank/DDBJ whole genome shotgun (WGS) entry which is preliminary data.</text>
</comment>
<dbReference type="Pfam" id="PF12643">
    <property type="entry name" value="MazG-like"/>
    <property type="match status" value="1"/>
</dbReference>
<protein>
    <submittedName>
        <fullName evidence="1">Nucleotide pyrophosphohydrolase</fullName>
    </submittedName>
</protein>
<gene>
    <name evidence="1" type="ORF">GCM10009851_05390</name>
</gene>
<evidence type="ECO:0000313" key="1">
    <source>
        <dbReference type="EMBL" id="GAA2224802.1"/>
    </source>
</evidence>
<dbReference type="Gene3D" id="1.10.287.1080">
    <property type="entry name" value="MazG-like"/>
    <property type="match status" value="1"/>
</dbReference>
<dbReference type="SUPFAM" id="SSF101386">
    <property type="entry name" value="all-alpha NTP pyrophosphatases"/>
    <property type="match status" value="1"/>
</dbReference>
<dbReference type="PANTHER" id="PTHR46523:SF1">
    <property type="entry name" value="DCTP PYROPHOSPHATASE 1"/>
    <property type="match status" value="1"/>
</dbReference>
<accession>A0ABN3D938</accession>
<keyword evidence="2" id="KW-1185">Reference proteome</keyword>
<proteinExistence type="predicted"/>
<dbReference type="InterPro" id="IPR025984">
    <property type="entry name" value="DCTPP"/>
</dbReference>
<dbReference type="Proteomes" id="UP001500929">
    <property type="component" value="Unassembled WGS sequence"/>
</dbReference>
<dbReference type="CDD" id="cd11537">
    <property type="entry name" value="NTP-PPase_RS21-C6_like"/>
    <property type="match status" value="1"/>
</dbReference>
<dbReference type="EMBL" id="BAAAQY010000001">
    <property type="protein sequence ID" value="GAA2224802.1"/>
    <property type="molecule type" value="Genomic_DNA"/>
</dbReference>
<organism evidence="1 2">
    <name type="scientific">Herbiconiux moechotypicola</name>
    <dbReference type="NCBI Taxonomy" id="637393"/>
    <lineage>
        <taxon>Bacteria</taxon>
        <taxon>Bacillati</taxon>
        <taxon>Actinomycetota</taxon>
        <taxon>Actinomycetes</taxon>
        <taxon>Micrococcales</taxon>
        <taxon>Microbacteriaceae</taxon>
        <taxon>Herbiconiux</taxon>
    </lineage>
</organism>
<reference evidence="1 2" key="1">
    <citation type="journal article" date="2019" name="Int. J. Syst. Evol. Microbiol.">
        <title>The Global Catalogue of Microorganisms (GCM) 10K type strain sequencing project: providing services to taxonomists for standard genome sequencing and annotation.</title>
        <authorList>
            <consortium name="The Broad Institute Genomics Platform"/>
            <consortium name="The Broad Institute Genome Sequencing Center for Infectious Disease"/>
            <person name="Wu L."/>
            <person name="Ma J."/>
        </authorList>
    </citation>
    <scope>NUCLEOTIDE SEQUENCE [LARGE SCALE GENOMIC DNA]</scope>
    <source>
        <strain evidence="1 2">JCM 16117</strain>
    </source>
</reference>
<dbReference type="InterPro" id="IPR052555">
    <property type="entry name" value="dCTP_Pyrophosphatase"/>
</dbReference>
<dbReference type="PANTHER" id="PTHR46523">
    <property type="entry name" value="DCTP PYROPHOSPHATASE 1"/>
    <property type="match status" value="1"/>
</dbReference>
<sequence length="126" mass="14338">MVPYRPVELSDGDRCYPDHMLADPSVYEELAAFVDERDWAQFHTPENLAKSISIEAAELLEPFQWTPDAADSDIRDELADVLTYAYLLAARLGTDPDTLIRTKLARTREKYPVDKSRGTSAKYDQL</sequence>